<reference evidence="1" key="1">
    <citation type="submission" date="2021-02" db="EMBL/GenBank/DDBJ databases">
        <authorList>
            <person name="Nowell W R."/>
        </authorList>
    </citation>
    <scope>NUCLEOTIDE SEQUENCE</scope>
</reference>
<accession>A0A814VEB0</accession>
<organism evidence="1 3">
    <name type="scientific">Didymodactylos carnosus</name>
    <dbReference type="NCBI Taxonomy" id="1234261"/>
    <lineage>
        <taxon>Eukaryota</taxon>
        <taxon>Metazoa</taxon>
        <taxon>Spiralia</taxon>
        <taxon>Gnathifera</taxon>
        <taxon>Rotifera</taxon>
        <taxon>Eurotatoria</taxon>
        <taxon>Bdelloidea</taxon>
        <taxon>Philodinida</taxon>
        <taxon>Philodinidae</taxon>
        <taxon>Didymodactylos</taxon>
    </lineage>
</organism>
<dbReference type="Proteomes" id="UP000681722">
    <property type="component" value="Unassembled WGS sequence"/>
</dbReference>
<feature type="non-terminal residue" evidence="1">
    <location>
        <position position="1"/>
    </location>
</feature>
<gene>
    <name evidence="1" type="ORF">GPM918_LOCUS23126</name>
    <name evidence="2" type="ORF">SRO942_LOCUS23125</name>
</gene>
<keyword evidence="3" id="KW-1185">Reference proteome</keyword>
<evidence type="ECO:0000313" key="2">
    <source>
        <dbReference type="EMBL" id="CAF3953700.1"/>
    </source>
</evidence>
<sequence>QYLDHYEKARLELINKGFLKQNIFATVAHVTLAEKTKTNENDTDTLKDKIIQFDYLLDGFRSATNAINQYISIELPKTHLDQAVDIAQQRIIRYIQDAIQIGQKKIPYNITDSVGLHNYIEQQNSIRWGDIFKTERFKPTLKNAAKWQHEELAEKRFECTSKIIKYFSDEFELYTNDMVNEEHLIKDQMFKEHDFVVLQMNRRRVEDRERESVSSMMMKAVDDTCSLLAKFLYETYVCELEKRLNEICTEQKDIFRTTLKQEECTIETRALIRRIARPMINATIRWPHDFEDCRIDAAKELARIAPLLAFKVCDNETQASKTDSTPILAKWLCASFQFCPINTPVTADVVPEPIKSILKILN</sequence>
<dbReference type="Proteomes" id="UP000663829">
    <property type="component" value="Unassembled WGS sequence"/>
</dbReference>
<evidence type="ECO:0000313" key="1">
    <source>
        <dbReference type="EMBL" id="CAF1189454.1"/>
    </source>
</evidence>
<proteinExistence type="predicted"/>
<evidence type="ECO:0000313" key="3">
    <source>
        <dbReference type="Proteomes" id="UP000663829"/>
    </source>
</evidence>
<dbReference type="EMBL" id="CAJNOQ010008146">
    <property type="protein sequence ID" value="CAF1189454.1"/>
    <property type="molecule type" value="Genomic_DNA"/>
</dbReference>
<protein>
    <submittedName>
        <fullName evidence="1">Uncharacterized protein</fullName>
    </submittedName>
</protein>
<dbReference type="AlphaFoldDB" id="A0A814VEB0"/>
<name>A0A814VEB0_9BILA</name>
<dbReference type="EMBL" id="CAJOBC010008147">
    <property type="protein sequence ID" value="CAF3953700.1"/>
    <property type="molecule type" value="Genomic_DNA"/>
</dbReference>
<comment type="caution">
    <text evidence="1">The sequence shown here is derived from an EMBL/GenBank/DDBJ whole genome shotgun (WGS) entry which is preliminary data.</text>
</comment>